<dbReference type="PANTHER" id="PTHR33420">
    <property type="entry name" value="FIMBRIAL SUBUNIT ELFA-RELATED"/>
    <property type="match status" value="1"/>
</dbReference>
<feature type="chain" id="PRO_5046710666" evidence="5">
    <location>
        <begin position="24"/>
        <end position="195"/>
    </location>
</feature>
<dbReference type="PANTHER" id="PTHR33420:SF3">
    <property type="entry name" value="FIMBRIAL SUBUNIT ELFA"/>
    <property type="match status" value="1"/>
</dbReference>
<dbReference type="Gene3D" id="2.60.40.1090">
    <property type="entry name" value="Fimbrial-type adhesion domain"/>
    <property type="match status" value="1"/>
</dbReference>
<evidence type="ECO:0000313" key="7">
    <source>
        <dbReference type="EMBL" id="MER0126235.1"/>
    </source>
</evidence>
<reference evidence="7 8" key="1">
    <citation type="submission" date="2024-06" db="EMBL/GenBank/DDBJ databases">
        <title>Fanconibacter daqui strain Q02 whole shotgun sequencing project.</title>
        <authorList>
            <person name="Rodrigues J.W.A."/>
            <person name="Viana L.C."/>
            <person name="Vieira E.C."/>
            <person name="Souza F.O.L."/>
            <person name="Alegria O.C."/>
            <person name="Patroca S."/>
            <person name="Cruz A.C.R."/>
            <person name="Nunes A.R.C."/>
        </authorList>
    </citation>
    <scope>NUCLEOTIDE SEQUENCE [LARGE SCALE GENOMIC DNA]</scope>
    <source>
        <strain evidence="7 8">Q02</strain>
    </source>
</reference>
<comment type="caution">
    <text evidence="7">The sequence shown here is derived from an EMBL/GenBank/DDBJ whole genome shotgun (WGS) entry which is preliminary data.</text>
</comment>
<dbReference type="InterPro" id="IPR050263">
    <property type="entry name" value="Bact_Fimbrial_Adh_Pro"/>
</dbReference>
<dbReference type="Proteomes" id="UP001447374">
    <property type="component" value="Unassembled WGS sequence"/>
</dbReference>
<dbReference type="Pfam" id="PF00419">
    <property type="entry name" value="Fimbrial"/>
    <property type="match status" value="1"/>
</dbReference>
<protein>
    <submittedName>
        <fullName evidence="7">Fimbrial protein</fullName>
    </submittedName>
</protein>
<evidence type="ECO:0000259" key="6">
    <source>
        <dbReference type="Pfam" id="PF00419"/>
    </source>
</evidence>
<keyword evidence="3 5" id="KW-0732">Signal</keyword>
<dbReference type="EMBL" id="JBEHGX010000005">
    <property type="protein sequence ID" value="MER0126235.1"/>
    <property type="molecule type" value="Genomic_DNA"/>
</dbReference>
<evidence type="ECO:0000256" key="2">
    <source>
        <dbReference type="ARBA" id="ARBA00006671"/>
    </source>
</evidence>
<proteinExistence type="inferred from homology"/>
<evidence type="ECO:0000256" key="5">
    <source>
        <dbReference type="SAM" id="SignalP"/>
    </source>
</evidence>
<dbReference type="RefSeq" id="WP_349951222.1">
    <property type="nucleotide sequence ID" value="NZ_JBEHGX010000005.1"/>
</dbReference>
<organism evidence="7 8">
    <name type="scientific">Franconibacter daqui</name>
    <dbReference type="NCBI Taxonomy" id="2047724"/>
    <lineage>
        <taxon>Bacteria</taxon>
        <taxon>Pseudomonadati</taxon>
        <taxon>Pseudomonadota</taxon>
        <taxon>Gammaproteobacteria</taxon>
        <taxon>Enterobacterales</taxon>
        <taxon>Enterobacteriaceae</taxon>
        <taxon>Franconibacter</taxon>
    </lineage>
</organism>
<evidence type="ECO:0000256" key="3">
    <source>
        <dbReference type="ARBA" id="ARBA00022729"/>
    </source>
</evidence>
<keyword evidence="4" id="KW-0281">Fimbrium</keyword>
<dbReference type="InterPro" id="IPR008966">
    <property type="entry name" value="Adhesion_dom_sf"/>
</dbReference>
<dbReference type="InterPro" id="IPR000259">
    <property type="entry name" value="Adhesion_dom_fimbrial"/>
</dbReference>
<evidence type="ECO:0000313" key="8">
    <source>
        <dbReference type="Proteomes" id="UP001447374"/>
    </source>
</evidence>
<name>A0ABV1PN27_9ENTR</name>
<dbReference type="SUPFAM" id="SSF49401">
    <property type="entry name" value="Bacterial adhesins"/>
    <property type="match status" value="1"/>
</dbReference>
<comment type="similarity">
    <text evidence="2">Belongs to the fimbrial protein family.</text>
</comment>
<accession>A0ABV1PN27</accession>
<evidence type="ECO:0000256" key="4">
    <source>
        <dbReference type="ARBA" id="ARBA00023263"/>
    </source>
</evidence>
<feature type="domain" description="Fimbrial-type adhesion" evidence="6">
    <location>
        <begin position="88"/>
        <end position="192"/>
    </location>
</feature>
<comment type="subcellular location">
    <subcellularLocation>
        <location evidence="1">Fimbrium</location>
    </subcellularLocation>
</comment>
<evidence type="ECO:0000256" key="1">
    <source>
        <dbReference type="ARBA" id="ARBA00004561"/>
    </source>
</evidence>
<sequence>MKKLALTLALGATLIAGSVPVQAQAQAQDIGHEMVIYGRLQTAASGCTVLMSKYVLTLHHENKNLPVQGSDINPFNADDHVYVQLGGKNCDADEGYKNIGLKFLGTADSIEGNTLANTDTSSTAAQGIGIQLTDFEHKLITPNVTVATFPGANKSGEASNLTASFPLYLSLVSLKGQESTQGNVSTNLTVQIERL</sequence>
<feature type="signal peptide" evidence="5">
    <location>
        <begin position="1"/>
        <end position="23"/>
    </location>
</feature>
<keyword evidence="8" id="KW-1185">Reference proteome</keyword>
<dbReference type="InterPro" id="IPR036937">
    <property type="entry name" value="Adhesion_dom_fimbrial_sf"/>
</dbReference>
<gene>
    <name evidence="7" type="ORF">ABQG75_10890</name>
</gene>